<evidence type="ECO:0000256" key="1">
    <source>
        <dbReference type="SAM" id="SignalP"/>
    </source>
</evidence>
<name>A0A517M2W7_9BACT</name>
<dbReference type="AlphaFoldDB" id="A0A517M2W7"/>
<dbReference type="OrthoDB" id="269147at2"/>
<keyword evidence="3" id="KW-1185">Reference proteome</keyword>
<dbReference type="Proteomes" id="UP000319557">
    <property type="component" value="Chromosome"/>
</dbReference>
<gene>
    <name evidence="2" type="ORF">EC9_34080</name>
</gene>
<evidence type="ECO:0000313" key="3">
    <source>
        <dbReference type="Proteomes" id="UP000319557"/>
    </source>
</evidence>
<proteinExistence type="predicted"/>
<organism evidence="2 3">
    <name type="scientific">Rosistilla ulvae</name>
    <dbReference type="NCBI Taxonomy" id="1930277"/>
    <lineage>
        <taxon>Bacteria</taxon>
        <taxon>Pseudomonadati</taxon>
        <taxon>Planctomycetota</taxon>
        <taxon>Planctomycetia</taxon>
        <taxon>Pirellulales</taxon>
        <taxon>Pirellulaceae</taxon>
        <taxon>Rosistilla</taxon>
    </lineage>
</organism>
<sequence length="292" mass="31643" precursor="true">MDIRQPVQRTLVLAVLFAALGTTQHAVGVEAVSRDFNIQPLERIPAGTVITPDGAKGWSDLLLFVNGSLGKGDVDAASSTVKHYASLFNIAYMANVAKDAEGRFTLDKIGVGFTTKIDGQDVVITSDTHKSLGADLGMIGGAVFSANERALSEIVQVARYRDGAIFDAPTIMLRDGKHKKVIVRFFVWVSPQGSVGTVCWVLDGYGGSRYVVPNKEIVLLRPQLVENRVMHVDGDRFTLGIPSEDAFAVVSLPPGREYKIDDDLATLIAKKRYDAQSFFDTVQKLSQSLAAN</sequence>
<protein>
    <recommendedName>
        <fullName evidence="4">DUF4384 domain-containing protein</fullName>
    </recommendedName>
</protein>
<dbReference type="RefSeq" id="WP_145346787.1">
    <property type="nucleotide sequence ID" value="NZ_CP036261.1"/>
</dbReference>
<evidence type="ECO:0008006" key="4">
    <source>
        <dbReference type="Google" id="ProtNLM"/>
    </source>
</evidence>
<reference evidence="2 3" key="1">
    <citation type="submission" date="2019-02" db="EMBL/GenBank/DDBJ databases">
        <title>Deep-cultivation of Planctomycetes and their phenomic and genomic characterization uncovers novel biology.</title>
        <authorList>
            <person name="Wiegand S."/>
            <person name="Jogler M."/>
            <person name="Boedeker C."/>
            <person name="Pinto D."/>
            <person name="Vollmers J."/>
            <person name="Rivas-Marin E."/>
            <person name="Kohn T."/>
            <person name="Peeters S.H."/>
            <person name="Heuer A."/>
            <person name="Rast P."/>
            <person name="Oberbeckmann S."/>
            <person name="Bunk B."/>
            <person name="Jeske O."/>
            <person name="Meyerdierks A."/>
            <person name="Storesund J.E."/>
            <person name="Kallscheuer N."/>
            <person name="Luecker S."/>
            <person name="Lage O.M."/>
            <person name="Pohl T."/>
            <person name="Merkel B.J."/>
            <person name="Hornburger P."/>
            <person name="Mueller R.-W."/>
            <person name="Bruemmer F."/>
            <person name="Labrenz M."/>
            <person name="Spormann A.M."/>
            <person name="Op den Camp H."/>
            <person name="Overmann J."/>
            <person name="Amann R."/>
            <person name="Jetten M.S.M."/>
            <person name="Mascher T."/>
            <person name="Medema M.H."/>
            <person name="Devos D.P."/>
            <person name="Kaster A.-K."/>
            <person name="Ovreas L."/>
            <person name="Rohde M."/>
            <person name="Galperin M.Y."/>
            <person name="Jogler C."/>
        </authorList>
    </citation>
    <scope>NUCLEOTIDE SEQUENCE [LARGE SCALE GENOMIC DNA]</scope>
    <source>
        <strain evidence="2 3">EC9</strain>
    </source>
</reference>
<keyword evidence="1" id="KW-0732">Signal</keyword>
<accession>A0A517M2W7</accession>
<dbReference type="KEGG" id="ruv:EC9_34080"/>
<feature type="chain" id="PRO_5021779072" description="DUF4384 domain-containing protein" evidence="1">
    <location>
        <begin position="27"/>
        <end position="292"/>
    </location>
</feature>
<evidence type="ECO:0000313" key="2">
    <source>
        <dbReference type="EMBL" id="QDS89211.1"/>
    </source>
</evidence>
<feature type="signal peptide" evidence="1">
    <location>
        <begin position="1"/>
        <end position="26"/>
    </location>
</feature>
<dbReference type="EMBL" id="CP036261">
    <property type="protein sequence ID" value="QDS89211.1"/>
    <property type="molecule type" value="Genomic_DNA"/>
</dbReference>